<gene>
    <name evidence="1" type="primary">rplV</name>
    <name evidence="1" type="ORF">JYE49_08365</name>
</gene>
<keyword evidence="2" id="KW-1185">Reference proteome</keyword>
<protein>
    <submittedName>
        <fullName evidence="1">50S ribosomal protein L22</fullName>
    </submittedName>
</protein>
<name>A0AC61N3G8_9FIRM</name>
<evidence type="ECO:0000313" key="2">
    <source>
        <dbReference type="Proteomes" id="UP000682782"/>
    </source>
</evidence>
<sequence>MATRSKEKAAARKANADKRPQAHAKYIRISPRKVKIVIDLIRGKSVDEAAAILQFTPKAASPVVLKVLNSAIANAVNNQELNRDNLYVAEVYANPGPTLKRYVARSRGSASPMLKRTSHISVVLDQK</sequence>
<dbReference type="EMBL" id="CP068393">
    <property type="protein sequence ID" value="QUC65896.1"/>
    <property type="molecule type" value="Genomic_DNA"/>
</dbReference>
<organism evidence="1 2">
    <name type="scientific">Aristaeella hokkaidonensis</name>
    <dbReference type="NCBI Taxonomy" id="3046382"/>
    <lineage>
        <taxon>Bacteria</taxon>
        <taxon>Bacillati</taxon>
        <taxon>Bacillota</taxon>
        <taxon>Clostridia</taxon>
        <taxon>Eubacteriales</taxon>
        <taxon>Aristaeellaceae</taxon>
        <taxon>Aristaeella</taxon>
    </lineage>
</organism>
<reference evidence="1" key="1">
    <citation type="submission" date="2021-01" db="EMBL/GenBank/DDBJ databases">
        <title>Complete genome sequence of Clostridiales bacterium R-7.</title>
        <authorList>
            <person name="Mahoney-Kurpe S.C."/>
            <person name="Palevich N."/>
            <person name="Koike S."/>
            <person name="Moon C.D."/>
            <person name="Attwood G.T."/>
        </authorList>
    </citation>
    <scope>NUCLEOTIDE SEQUENCE</scope>
    <source>
        <strain evidence="1">R-7</strain>
    </source>
</reference>
<accession>A0AC61N3G8</accession>
<proteinExistence type="predicted"/>
<evidence type="ECO:0000313" key="1">
    <source>
        <dbReference type="EMBL" id="QUC65896.1"/>
    </source>
</evidence>
<keyword evidence="1" id="KW-0687">Ribonucleoprotein</keyword>
<dbReference type="Proteomes" id="UP000682782">
    <property type="component" value="Chromosome"/>
</dbReference>
<keyword evidence="1" id="KW-0689">Ribosomal protein</keyword>